<evidence type="ECO:0000313" key="6">
    <source>
        <dbReference type="EMBL" id="MBB3903492.1"/>
    </source>
</evidence>
<dbReference type="SUPFAM" id="SSF58104">
    <property type="entry name" value="Methyl-accepting chemotaxis protein (MCP) signaling domain"/>
    <property type="match status" value="1"/>
</dbReference>
<dbReference type="PROSITE" id="PS50113">
    <property type="entry name" value="PAC"/>
    <property type="match status" value="3"/>
</dbReference>
<accession>A0A7W6AHL1</accession>
<dbReference type="SMART" id="SM00283">
    <property type="entry name" value="MA"/>
    <property type="match status" value="1"/>
</dbReference>
<dbReference type="PANTHER" id="PTHR24422:SF10">
    <property type="entry name" value="CHEMOTAXIS PROTEIN METHYLTRANSFERASE 2"/>
    <property type="match status" value="1"/>
</dbReference>
<dbReference type="Proteomes" id="UP000517759">
    <property type="component" value="Unassembled WGS sequence"/>
</dbReference>
<name>A0A7W6AHL1_9HYPH</name>
<dbReference type="SUPFAM" id="SSF55785">
    <property type="entry name" value="PYP-like sensor domain (PAS domain)"/>
    <property type="match status" value="3"/>
</dbReference>
<dbReference type="SUPFAM" id="SSF141371">
    <property type="entry name" value="PilZ domain-like"/>
    <property type="match status" value="1"/>
</dbReference>
<reference evidence="5" key="1">
    <citation type="journal article" date="2014" name="Int. J. Syst. Evol. Microbiol.">
        <title>Complete genome of a new Firmicutes species belonging to the dominant human colonic microbiota ('Ruminococcus bicirculans') reveals two chromosomes and a selective capacity to utilize plant glucans.</title>
        <authorList>
            <consortium name="NISC Comparative Sequencing Program"/>
            <person name="Wegmann U."/>
            <person name="Louis P."/>
            <person name="Goesmann A."/>
            <person name="Henrissat B."/>
            <person name="Duncan S.H."/>
            <person name="Flint H.J."/>
        </authorList>
    </citation>
    <scope>NUCLEOTIDE SEQUENCE</scope>
    <source>
        <strain evidence="5">NBRC 107710</strain>
    </source>
</reference>
<dbReference type="RefSeq" id="WP_183506488.1">
    <property type="nucleotide sequence ID" value="NZ_JACIDN010000005.1"/>
</dbReference>
<dbReference type="EMBL" id="JACIDN010000005">
    <property type="protein sequence ID" value="MBB3903492.1"/>
    <property type="molecule type" value="Genomic_DNA"/>
</dbReference>
<reference evidence="6 7" key="3">
    <citation type="submission" date="2020-08" db="EMBL/GenBank/DDBJ databases">
        <title>Genomic Encyclopedia of Type Strains, Phase IV (KMG-IV): sequencing the most valuable type-strain genomes for metagenomic binning, comparative biology and taxonomic classification.</title>
        <authorList>
            <person name="Goeker M."/>
        </authorList>
    </citation>
    <scope>NUCLEOTIDE SEQUENCE [LARGE SCALE GENOMIC DNA]</scope>
    <source>
        <strain evidence="6 7">DSM 24105</strain>
    </source>
</reference>
<evidence type="ECO:0000256" key="1">
    <source>
        <dbReference type="PROSITE-ProRule" id="PRU00284"/>
    </source>
</evidence>
<dbReference type="GO" id="GO:0035438">
    <property type="term" value="F:cyclic-di-GMP binding"/>
    <property type="evidence" value="ECO:0007669"/>
    <property type="project" value="InterPro"/>
</dbReference>
<keyword evidence="1" id="KW-0807">Transducer</keyword>
<feature type="domain" description="PAC" evidence="4">
    <location>
        <begin position="326"/>
        <end position="378"/>
    </location>
</feature>
<dbReference type="GO" id="GO:0016301">
    <property type="term" value="F:kinase activity"/>
    <property type="evidence" value="ECO:0007669"/>
    <property type="project" value="UniProtKB-KW"/>
</dbReference>
<evidence type="ECO:0000313" key="7">
    <source>
        <dbReference type="Proteomes" id="UP000517759"/>
    </source>
</evidence>
<dbReference type="Gene3D" id="3.30.450.20">
    <property type="entry name" value="PAS domain"/>
    <property type="match status" value="3"/>
</dbReference>
<sequence length="660" mass="70919">MFSSTKNREGAARLAALDAVQAVIEFALDGTILTANRNFLSAMGYDLQEIVGRHHSLFVEPGERDTVEYRAFWDGLRAGDTQAGQFRRFGKGGTEVWIDASYNPMLGRNGKPYRIVKFATDITRQKAKDADLEGQIAAIQTSNAVIAFDLDGNILEANANFLATIGYTLSEVEGRHHRIFVDAATAASPDYAAFWQALRGGHFQAGQFKRLRKDGGEIWIEATYNPILDAAGRPYKVVKFATDITQRRLRDADAASQLAAINRSQAVIQFDPLGAVLDANENFLNAVGYRLEEVRGRNHSIFVGAEYAATPEYTAFWDRLRSGDFISGMFQRIGRDGRVIWIQATYNPIFDADGRLQKVVKYATNVSASMQARNVAMEAAERTLDNVYKVTQAAEGMSDAAVSTSQSMAQSKAMIGEIHSRAHEADASTARLRAAAGAMGGVAETIADIARQINLLALNAAIEAARAGVAGRGFAVVAAEVKALAGQSATATGRIGSEIGGMQAISDEVGATLATITAAIGTISRHVDGVAAATDEQSRSAGDILVSMRHAAGGVSRISASLDDWTVGLHERRTDRRTRVLLPATIALAGGHLVECTIRDISPGGAKIHVRNGIQVPDQFVMTVEEGGSRLDCRVRKRSDGMLHIQFVEGSALPLGMFAA</sequence>
<feature type="domain" description="PAC" evidence="4">
    <location>
        <begin position="82"/>
        <end position="134"/>
    </location>
</feature>
<dbReference type="InterPro" id="IPR000014">
    <property type="entry name" value="PAS"/>
</dbReference>
<dbReference type="SMART" id="SM00091">
    <property type="entry name" value="PAS"/>
    <property type="match status" value="3"/>
</dbReference>
<evidence type="ECO:0000259" key="4">
    <source>
        <dbReference type="PROSITE" id="PS50113"/>
    </source>
</evidence>
<reference evidence="8" key="2">
    <citation type="journal article" date="2019" name="Int. J. Syst. Evol. Microbiol.">
        <title>The Global Catalogue of Microorganisms (GCM) 10K type strain sequencing project: providing services to taxonomists for standard genome sequencing and annotation.</title>
        <authorList>
            <consortium name="The Broad Institute Genomics Platform"/>
            <consortium name="The Broad Institute Genome Sequencing Center for Infectious Disease"/>
            <person name="Wu L."/>
            <person name="Ma J."/>
        </authorList>
    </citation>
    <scope>NUCLEOTIDE SEQUENCE [LARGE SCALE GENOMIC DNA]</scope>
    <source>
        <strain evidence="8">NBRC 107710</strain>
    </source>
</reference>
<dbReference type="EMBL" id="BSPG01000009">
    <property type="protein sequence ID" value="GLS44155.1"/>
    <property type="molecule type" value="Genomic_DNA"/>
</dbReference>
<dbReference type="NCBIfam" id="TIGR00229">
    <property type="entry name" value="sensory_box"/>
    <property type="match status" value="3"/>
</dbReference>
<dbReference type="AlphaFoldDB" id="A0A7W6AHL1"/>
<evidence type="ECO:0000259" key="3">
    <source>
        <dbReference type="PROSITE" id="PS50112"/>
    </source>
</evidence>
<dbReference type="GO" id="GO:0016020">
    <property type="term" value="C:membrane"/>
    <property type="evidence" value="ECO:0007669"/>
    <property type="project" value="InterPro"/>
</dbReference>
<dbReference type="GO" id="GO:0007165">
    <property type="term" value="P:signal transduction"/>
    <property type="evidence" value="ECO:0007669"/>
    <property type="project" value="UniProtKB-KW"/>
</dbReference>
<dbReference type="InterPro" id="IPR009875">
    <property type="entry name" value="PilZ_domain"/>
</dbReference>
<feature type="domain" description="PAS" evidence="3">
    <location>
        <begin position="141"/>
        <end position="175"/>
    </location>
</feature>
<evidence type="ECO:0000313" key="5">
    <source>
        <dbReference type="EMBL" id="GLS44155.1"/>
    </source>
</evidence>
<reference evidence="5" key="4">
    <citation type="submission" date="2023-01" db="EMBL/GenBank/DDBJ databases">
        <title>Draft genome sequence of Methylobacterium brachythecii strain NBRC 107710.</title>
        <authorList>
            <person name="Sun Q."/>
            <person name="Mori K."/>
        </authorList>
    </citation>
    <scope>NUCLEOTIDE SEQUENCE</scope>
    <source>
        <strain evidence="5">NBRC 107710</strain>
    </source>
</reference>
<comment type="caution">
    <text evidence="6">The sequence shown here is derived from an EMBL/GenBank/DDBJ whole genome shotgun (WGS) entry which is preliminary data.</text>
</comment>
<dbReference type="InterPro" id="IPR035965">
    <property type="entry name" value="PAS-like_dom_sf"/>
</dbReference>
<dbReference type="InterPro" id="IPR050903">
    <property type="entry name" value="Bact_Chemotaxis_MeTrfase"/>
</dbReference>
<feature type="domain" description="PAC" evidence="4">
    <location>
        <begin position="204"/>
        <end position="256"/>
    </location>
</feature>
<dbReference type="InterPro" id="IPR001610">
    <property type="entry name" value="PAC"/>
</dbReference>
<dbReference type="CDD" id="cd00130">
    <property type="entry name" value="PAS"/>
    <property type="match status" value="3"/>
</dbReference>
<dbReference type="Gene3D" id="2.40.10.220">
    <property type="entry name" value="predicted glycosyltransferase like domains"/>
    <property type="match status" value="1"/>
</dbReference>
<dbReference type="InterPro" id="IPR004089">
    <property type="entry name" value="MCPsignal_dom"/>
</dbReference>
<feature type="domain" description="Methyl-accepting transducer" evidence="2">
    <location>
        <begin position="367"/>
        <end position="573"/>
    </location>
</feature>
<dbReference type="PANTHER" id="PTHR24422">
    <property type="entry name" value="CHEMOTAXIS PROTEIN METHYLTRANSFERASE"/>
    <property type="match status" value="1"/>
</dbReference>
<evidence type="ECO:0000259" key="2">
    <source>
        <dbReference type="PROSITE" id="PS50111"/>
    </source>
</evidence>
<dbReference type="InterPro" id="IPR000700">
    <property type="entry name" value="PAS-assoc_C"/>
</dbReference>
<dbReference type="Pfam" id="PF00015">
    <property type="entry name" value="MCPsignal"/>
    <property type="match status" value="1"/>
</dbReference>
<dbReference type="SMART" id="SM00086">
    <property type="entry name" value="PAC"/>
    <property type="match status" value="3"/>
</dbReference>
<dbReference type="PROSITE" id="PS50112">
    <property type="entry name" value="PAS"/>
    <property type="match status" value="2"/>
</dbReference>
<dbReference type="InterPro" id="IPR013655">
    <property type="entry name" value="PAS_fold_3"/>
</dbReference>
<feature type="domain" description="PAS" evidence="3">
    <location>
        <begin position="29"/>
        <end position="79"/>
    </location>
</feature>
<dbReference type="Gene3D" id="1.10.287.950">
    <property type="entry name" value="Methyl-accepting chemotaxis protein"/>
    <property type="match status" value="1"/>
</dbReference>
<keyword evidence="8" id="KW-1185">Reference proteome</keyword>
<dbReference type="PROSITE" id="PS50111">
    <property type="entry name" value="CHEMOTAXIS_TRANSDUC_2"/>
    <property type="match status" value="1"/>
</dbReference>
<keyword evidence="5" id="KW-0808">Transferase</keyword>
<dbReference type="Proteomes" id="UP001156881">
    <property type="component" value="Unassembled WGS sequence"/>
</dbReference>
<dbReference type="Pfam" id="PF08447">
    <property type="entry name" value="PAS_3"/>
    <property type="match status" value="3"/>
</dbReference>
<gene>
    <name evidence="5" type="ORF">GCM10007884_21420</name>
    <name evidence="6" type="ORF">GGR33_003001</name>
</gene>
<dbReference type="Pfam" id="PF07238">
    <property type="entry name" value="PilZ"/>
    <property type="match status" value="1"/>
</dbReference>
<evidence type="ECO:0000313" key="8">
    <source>
        <dbReference type="Proteomes" id="UP001156881"/>
    </source>
</evidence>
<protein>
    <submittedName>
        <fullName evidence="6">Methyl-accepting chemotaxis protein</fullName>
    </submittedName>
    <submittedName>
        <fullName evidence="5">Signal transduction histidine kinase</fullName>
    </submittedName>
</protein>
<keyword evidence="5" id="KW-0418">Kinase</keyword>
<organism evidence="6 7">
    <name type="scientific">Methylobacterium brachythecii</name>
    <dbReference type="NCBI Taxonomy" id="1176177"/>
    <lineage>
        <taxon>Bacteria</taxon>
        <taxon>Pseudomonadati</taxon>
        <taxon>Pseudomonadota</taxon>
        <taxon>Alphaproteobacteria</taxon>
        <taxon>Hyphomicrobiales</taxon>
        <taxon>Methylobacteriaceae</taxon>
        <taxon>Methylobacterium</taxon>
    </lineage>
</organism>
<proteinExistence type="predicted"/>